<reference evidence="1 2" key="1">
    <citation type="journal article" date="2014" name="PLoS Genet.">
        <title>Analysis of the Phlebiopsis gigantea genome, transcriptome and secretome provides insight into its pioneer colonization strategies of wood.</title>
        <authorList>
            <person name="Hori C."/>
            <person name="Ishida T."/>
            <person name="Igarashi K."/>
            <person name="Samejima M."/>
            <person name="Suzuki H."/>
            <person name="Master E."/>
            <person name="Ferreira P."/>
            <person name="Ruiz-Duenas F.J."/>
            <person name="Held B."/>
            <person name="Canessa P."/>
            <person name="Larrondo L.F."/>
            <person name="Schmoll M."/>
            <person name="Druzhinina I.S."/>
            <person name="Kubicek C.P."/>
            <person name="Gaskell J.A."/>
            <person name="Kersten P."/>
            <person name="St John F."/>
            <person name="Glasner J."/>
            <person name="Sabat G."/>
            <person name="Splinter BonDurant S."/>
            <person name="Syed K."/>
            <person name="Yadav J."/>
            <person name="Mgbeahuruike A.C."/>
            <person name="Kovalchuk A."/>
            <person name="Asiegbu F.O."/>
            <person name="Lackner G."/>
            <person name="Hoffmeister D."/>
            <person name="Rencoret J."/>
            <person name="Gutierrez A."/>
            <person name="Sun H."/>
            <person name="Lindquist E."/>
            <person name="Barry K."/>
            <person name="Riley R."/>
            <person name="Grigoriev I.V."/>
            <person name="Henrissat B."/>
            <person name="Kues U."/>
            <person name="Berka R.M."/>
            <person name="Martinez A.T."/>
            <person name="Covert S.F."/>
            <person name="Blanchette R.A."/>
            <person name="Cullen D."/>
        </authorList>
    </citation>
    <scope>NUCLEOTIDE SEQUENCE [LARGE SCALE GENOMIC DNA]</scope>
    <source>
        <strain evidence="1 2">11061_1 CR5-6</strain>
    </source>
</reference>
<evidence type="ECO:0000313" key="2">
    <source>
        <dbReference type="Proteomes" id="UP000053257"/>
    </source>
</evidence>
<protein>
    <submittedName>
        <fullName evidence="1">Uncharacterized protein</fullName>
    </submittedName>
</protein>
<dbReference type="EMBL" id="KN840611">
    <property type="protein sequence ID" value="KIP03528.1"/>
    <property type="molecule type" value="Genomic_DNA"/>
</dbReference>
<dbReference type="Proteomes" id="UP000053257">
    <property type="component" value="Unassembled WGS sequence"/>
</dbReference>
<dbReference type="HOGENOM" id="CLU_1321320_0_0_1"/>
<proteinExistence type="predicted"/>
<sequence>MSPLRSLDNFGRADRSQSIALLSRPGTLKHPMCAPPPISPRVQWALQLEAHAPPMLADEIHDSLGPGITQARRTRFSGSIRRYERGGRPTRALGASGAQTNVRTLRRDILTLSPINTPSPIGRPCSTISTARQPIACWRDPVVGTPFVAWVRVVSKRADRGSTLDSGIPLVLYRAFSFPSTFEGLNPFTGHGDYNLAAGGSPHVLWRG</sequence>
<keyword evidence="2" id="KW-1185">Reference proteome</keyword>
<gene>
    <name evidence="1" type="ORF">PHLGIDRAFT_235784</name>
</gene>
<organism evidence="1 2">
    <name type="scientific">Phlebiopsis gigantea (strain 11061_1 CR5-6)</name>
    <name type="common">White-rot fungus</name>
    <name type="synonym">Peniophora gigantea</name>
    <dbReference type="NCBI Taxonomy" id="745531"/>
    <lineage>
        <taxon>Eukaryota</taxon>
        <taxon>Fungi</taxon>
        <taxon>Dikarya</taxon>
        <taxon>Basidiomycota</taxon>
        <taxon>Agaricomycotina</taxon>
        <taxon>Agaricomycetes</taxon>
        <taxon>Polyporales</taxon>
        <taxon>Phanerochaetaceae</taxon>
        <taxon>Phlebiopsis</taxon>
    </lineage>
</organism>
<name>A0A0C3PDU1_PHLG1</name>
<evidence type="ECO:0000313" key="1">
    <source>
        <dbReference type="EMBL" id="KIP03528.1"/>
    </source>
</evidence>
<accession>A0A0C3PDU1</accession>
<dbReference type="AlphaFoldDB" id="A0A0C3PDU1"/>